<keyword evidence="4 8" id="KW-0812">Transmembrane</keyword>
<dbReference type="AlphaFoldDB" id="A0A5N4ABL0"/>
<evidence type="ECO:0000313" key="10">
    <source>
        <dbReference type="Proteomes" id="UP000327044"/>
    </source>
</evidence>
<evidence type="ECO:0000256" key="4">
    <source>
        <dbReference type="ARBA" id="ARBA00022692"/>
    </source>
</evidence>
<dbReference type="InParanoid" id="A0A5N4ABL0"/>
<reference evidence="9 10" key="1">
    <citation type="journal article" date="2018" name="Elife">
        <title>Firefly genomes illuminate parallel origins of bioluminescence in beetles.</title>
        <authorList>
            <person name="Fallon T.R."/>
            <person name="Lower S.E."/>
            <person name="Chang C.H."/>
            <person name="Bessho-Uehara M."/>
            <person name="Martin G.J."/>
            <person name="Bewick A.J."/>
            <person name="Behringer M."/>
            <person name="Debat H.J."/>
            <person name="Wong I."/>
            <person name="Day J.C."/>
            <person name="Suvorov A."/>
            <person name="Silva C.J."/>
            <person name="Stanger-Hall K.F."/>
            <person name="Hall D.W."/>
            <person name="Schmitz R.J."/>
            <person name="Nelson D.R."/>
            <person name="Lewis S.M."/>
            <person name="Shigenobu S."/>
            <person name="Bybee S.M."/>
            <person name="Larracuente A.M."/>
            <person name="Oba Y."/>
            <person name="Weng J.K."/>
        </authorList>
    </citation>
    <scope>NUCLEOTIDE SEQUENCE [LARGE SCALE GENOMIC DNA]</scope>
    <source>
        <strain evidence="9">1611_PpyrPB1</strain>
        <tissue evidence="9">Whole body</tissue>
    </source>
</reference>
<protein>
    <recommendedName>
        <fullName evidence="11">Gustatory receptor</fullName>
    </recommendedName>
</protein>
<dbReference type="Pfam" id="PF06151">
    <property type="entry name" value="Trehalose_recp"/>
    <property type="match status" value="1"/>
</dbReference>
<organism evidence="9 10">
    <name type="scientific">Photinus pyralis</name>
    <name type="common">Common eastern firefly</name>
    <name type="synonym">Lampyris pyralis</name>
    <dbReference type="NCBI Taxonomy" id="7054"/>
    <lineage>
        <taxon>Eukaryota</taxon>
        <taxon>Metazoa</taxon>
        <taxon>Ecdysozoa</taxon>
        <taxon>Arthropoda</taxon>
        <taxon>Hexapoda</taxon>
        <taxon>Insecta</taxon>
        <taxon>Pterygota</taxon>
        <taxon>Neoptera</taxon>
        <taxon>Endopterygota</taxon>
        <taxon>Coleoptera</taxon>
        <taxon>Polyphaga</taxon>
        <taxon>Elateriformia</taxon>
        <taxon>Elateroidea</taxon>
        <taxon>Lampyridae</taxon>
        <taxon>Lampyrinae</taxon>
        <taxon>Photinus</taxon>
    </lineage>
</organism>
<dbReference type="GO" id="GO:0050916">
    <property type="term" value="P:sensory perception of sweet taste"/>
    <property type="evidence" value="ECO:0007669"/>
    <property type="project" value="UniProtKB-ARBA"/>
</dbReference>
<dbReference type="PANTHER" id="PTHR21421">
    <property type="entry name" value="GUSTATORY RECEPTOR"/>
    <property type="match status" value="1"/>
</dbReference>
<evidence type="ECO:0000256" key="3">
    <source>
        <dbReference type="ARBA" id="ARBA00022475"/>
    </source>
</evidence>
<name>A0A5N4ABL0_PHOPY</name>
<comment type="caution">
    <text evidence="9">The sequence shown here is derived from an EMBL/GenBank/DDBJ whole genome shotgun (WGS) entry which is preliminary data.</text>
</comment>
<evidence type="ECO:0000256" key="5">
    <source>
        <dbReference type="ARBA" id="ARBA00022989"/>
    </source>
</evidence>
<evidence type="ECO:0000256" key="6">
    <source>
        <dbReference type="ARBA" id="ARBA00023136"/>
    </source>
</evidence>
<proteinExistence type="inferred from homology"/>
<feature type="transmembrane region" description="Helical" evidence="8">
    <location>
        <begin position="298"/>
        <end position="317"/>
    </location>
</feature>
<evidence type="ECO:0000256" key="7">
    <source>
        <dbReference type="ARBA" id="ARBA00023170"/>
    </source>
</evidence>
<evidence type="ECO:0000256" key="1">
    <source>
        <dbReference type="ARBA" id="ARBA00004651"/>
    </source>
</evidence>
<dbReference type="GO" id="GO:0005886">
    <property type="term" value="C:plasma membrane"/>
    <property type="evidence" value="ECO:0007669"/>
    <property type="project" value="UniProtKB-SubCell"/>
</dbReference>
<dbReference type="InterPro" id="IPR009318">
    <property type="entry name" value="Gustatory_rcpt"/>
</dbReference>
<keyword evidence="3" id="KW-1003">Cell membrane</keyword>
<dbReference type="GO" id="GO:0008527">
    <property type="term" value="F:taste receptor activity"/>
    <property type="evidence" value="ECO:0007669"/>
    <property type="project" value="InterPro"/>
</dbReference>
<evidence type="ECO:0000256" key="2">
    <source>
        <dbReference type="ARBA" id="ARBA00005327"/>
    </source>
</evidence>
<feature type="transmembrane region" description="Helical" evidence="8">
    <location>
        <begin position="81"/>
        <end position="101"/>
    </location>
</feature>
<comment type="subcellular location">
    <subcellularLocation>
        <location evidence="1">Cell membrane</location>
        <topology evidence="1">Multi-pass membrane protein</topology>
    </subcellularLocation>
</comment>
<evidence type="ECO:0008006" key="11">
    <source>
        <dbReference type="Google" id="ProtNLM"/>
    </source>
</evidence>
<dbReference type="EMBL" id="VVIM01000008">
    <property type="protein sequence ID" value="KAB0794702.1"/>
    <property type="molecule type" value="Genomic_DNA"/>
</dbReference>
<dbReference type="PANTHER" id="PTHR21421:SF29">
    <property type="entry name" value="GUSTATORY RECEPTOR 5A FOR TREHALOSE-RELATED"/>
    <property type="match status" value="1"/>
</dbReference>
<feature type="transmembrane region" description="Helical" evidence="8">
    <location>
        <begin position="52"/>
        <end position="74"/>
    </location>
</feature>
<evidence type="ECO:0000256" key="8">
    <source>
        <dbReference type="SAM" id="Phobius"/>
    </source>
</evidence>
<feature type="transmembrane region" description="Helical" evidence="8">
    <location>
        <begin position="182"/>
        <end position="203"/>
    </location>
</feature>
<sequence>MSKQHDYKKLEKYSLHRLIRYFLLFSQCFSIFPLDGLTQTPKELKFRWLSSRTFYCLITIVLQFVYTIMMFTYTIRHGGQFFDFLVVVWNLRAVLNLTFLLKVSTLWPRLIKHWCEMETNMASYGPVPNLKRRLTILPFLYLILGTGEHVLFVCGGIRRALSKASPSESYVEKYFTLVYNEFFTLFGYAHWKAIIVEFLALIATYQWQFSNLLITLLSTALAERFRQIRQTINCRKILSESQWRIIRKQYNNLIILCNFLNEVLSNIVVLSFLSNVYFLSISILQCLSSSQTGYGAMYFYYGLLFTAFHFVLLCWYASEVYEESSASISELAIIPTKYLSHEIDRLLQQMTPRQTAISGGGFFDVKRTSILSVSMTPIFQLLICIECTLLIA</sequence>
<keyword evidence="10" id="KW-1185">Reference proteome</keyword>
<gene>
    <name evidence="9" type="ORF">PPYR_11541</name>
</gene>
<keyword evidence="6 8" id="KW-0472">Membrane</keyword>
<comment type="similarity">
    <text evidence="2">Belongs to the insect chemoreceptor superfamily. Gustatory receptor (GR) family. Gr5a subfamily.</text>
</comment>
<feature type="transmembrane region" description="Helical" evidence="8">
    <location>
        <begin position="139"/>
        <end position="161"/>
    </location>
</feature>
<keyword evidence="7" id="KW-0675">Receptor</keyword>
<dbReference type="Proteomes" id="UP000327044">
    <property type="component" value="Unassembled WGS sequence"/>
</dbReference>
<keyword evidence="5 8" id="KW-1133">Transmembrane helix</keyword>
<accession>A0A5N4ABL0</accession>
<feature type="transmembrane region" description="Helical" evidence="8">
    <location>
        <begin position="253"/>
        <end position="278"/>
    </location>
</feature>
<evidence type="ECO:0000313" key="9">
    <source>
        <dbReference type="EMBL" id="KAB0794702.1"/>
    </source>
</evidence>